<proteinExistence type="predicted"/>
<evidence type="ECO:0000313" key="3">
    <source>
        <dbReference type="EMBL" id="VAX38487.1"/>
    </source>
</evidence>
<feature type="transmembrane region" description="Helical" evidence="2">
    <location>
        <begin position="46"/>
        <end position="68"/>
    </location>
</feature>
<keyword evidence="2" id="KW-0812">Transmembrane</keyword>
<keyword evidence="2" id="KW-0472">Membrane</keyword>
<dbReference type="EMBL" id="UOGL01000211">
    <property type="protein sequence ID" value="VAX38487.1"/>
    <property type="molecule type" value="Genomic_DNA"/>
</dbReference>
<feature type="region of interest" description="Disordered" evidence="1">
    <location>
        <begin position="1"/>
        <end position="38"/>
    </location>
</feature>
<name>A0A3B1E655_9ZZZZ</name>
<dbReference type="AlphaFoldDB" id="A0A3B1E655"/>
<dbReference type="InterPro" id="IPR016024">
    <property type="entry name" value="ARM-type_fold"/>
</dbReference>
<evidence type="ECO:0000256" key="1">
    <source>
        <dbReference type="SAM" id="MobiDB-lite"/>
    </source>
</evidence>
<evidence type="ECO:0008006" key="4">
    <source>
        <dbReference type="Google" id="ProtNLM"/>
    </source>
</evidence>
<feature type="compositionally biased region" description="Basic and acidic residues" evidence="1">
    <location>
        <begin position="1"/>
        <end position="10"/>
    </location>
</feature>
<organism evidence="3">
    <name type="scientific">hydrothermal vent metagenome</name>
    <dbReference type="NCBI Taxonomy" id="652676"/>
    <lineage>
        <taxon>unclassified sequences</taxon>
        <taxon>metagenomes</taxon>
        <taxon>ecological metagenomes</taxon>
    </lineage>
</organism>
<reference evidence="3" key="1">
    <citation type="submission" date="2018-06" db="EMBL/GenBank/DDBJ databases">
        <authorList>
            <person name="Zhirakovskaya E."/>
        </authorList>
    </citation>
    <scope>NUCLEOTIDE SEQUENCE</scope>
</reference>
<feature type="compositionally biased region" description="Polar residues" evidence="1">
    <location>
        <begin position="11"/>
        <end position="28"/>
    </location>
</feature>
<dbReference type="InterPro" id="IPR011989">
    <property type="entry name" value="ARM-like"/>
</dbReference>
<keyword evidence="2" id="KW-1133">Transmembrane helix</keyword>
<dbReference type="SUPFAM" id="SSF48371">
    <property type="entry name" value="ARM repeat"/>
    <property type="match status" value="1"/>
</dbReference>
<evidence type="ECO:0000256" key="2">
    <source>
        <dbReference type="SAM" id="Phobius"/>
    </source>
</evidence>
<protein>
    <recommendedName>
        <fullName evidence="4">HEAT repeat domain-containing protein</fullName>
    </recommendedName>
</protein>
<accession>A0A3B1E655</accession>
<gene>
    <name evidence="3" type="ORF">MNBD_PLANCTO02-2377</name>
</gene>
<dbReference type="Gene3D" id="1.25.10.10">
    <property type="entry name" value="Leucine-rich Repeat Variant"/>
    <property type="match status" value="1"/>
</dbReference>
<sequence length="316" mass="35036">MSDHPDDSSLQKDNASHSMNQEETSPLSSDGLPEELPPIEPPSAGFIMQLFVVPAIIVAAIIGMWALFGKMTAEEENLTQVLVEIKSNNALRRGPSMHKLAQLMQVDAHRKPEEKQYVNNSVVAKQTANLLIHWLQNVPAKEKEKKEVLEAQVFLTRTLSMFETPDVVLPALQKAMHIPVEPKSGDRKEQAMRDLQQTVRKSAIASIALLADRANQRKEPLENSALVLELSDIALNHDEETAIRQVATYALGLFPGDVAEQKLKALLKTADQMTRLNAAIALSRKGSTAGYHVFTNVLTETTKRLNKKEAPNEEQN</sequence>